<dbReference type="EMBL" id="JACGWT010000001">
    <property type="protein sequence ID" value="MBA8792446.1"/>
    <property type="molecule type" value="Genomic_DNA"/>
</dbReference>
<feature type="signal peptide" evidence="1">
    <location>
        <begin position="1"/>
        <end position="24"/>
    </location>
</feature>
<dbReference type="PROSITE" id="PS51257">
    <property type="entry name" value="PROKAR_LIPOPROTEIN"/>
    <property type="match status" value="1"/>
</dbReference>
<dbReference type="RefSeq" id="WP_182558101.1">
    <property type="nucleotide sequence ID" value="NZ_JACGWT010000001.1"/>
</dbReference>
<evidence type="ECO:0000313" key="2">
    <source>
        <dbReference type="EMBL" id="MBA8792446.1"/>
    </source>
</evidence>
<sequence length="194" mass="20384">MDPIRAGRVAVALASAAVLLTACATQEADGPVIEAPRTADAAVHPHWSGCRAVGFARDRTDGPPAAGNVPATFRPTTVVWCATSEQLLRHVGTAPNRALERHSRDVRAVLGYLALPSLTFGPGAQAVCPAAGIAPTWLFLLDADGRWVVPKLPTDPCGAPRSRAGGRAAPWTTLSYTDRVLCTFRPSGDGLRCR</sequence>
<dbReference type="Proteomes" id="UP000523079">
    <property type="component" value="Unassembled WGS sequence"/>
</dbReference>
<evidence type="ECO:0000313" key="3">
    <source>
        <dbReference type="Proteomes" id="UP000523079"/>
    </source>
</evidence>
<organism evidence="2 3">
    <name type="scientific">Microlunatus kandeliicorticis</name>
    <dbReference type="NCBI Taxonomy" id="1759536"/>
    <lineage>
        <taxon>Bacteria</taxon>
        <taxon>Bacillati</taxon>
        <taxon>Actinomycetota</taxon>
        <taxon>Actinomycetes</taxon>
        <taxon>Propionibacteriales</taxon>
        <taxon>Propionibacteriaceae</taxon>
        <taxon>Microlunatus</taxon>
    </lineage>
</organism>
<proteinExistence type="predicted"/>
<feature type="chain" id="PRO_5031433287" description="Lipoprotein" evidence="1">
    <location>
        <begin position="25"/>
        <end position="194"/>
    </location>
</feature>
<accession>A0A7W3INQ9</accession>
<protein>
    <recommendedName>
        <fullName evidence="4">Lipoprotein</fullName>
    </recommendedName>
</protein>
<evidence type="ECO:0000256" key="1">
    <source>
        <dbReference type="SAM" id="SignalP"/>
    </source>
</evidence>
<name>A0A7W3INQ9_9ACTN</name>
<gene>
    <name evidence="2" type="ORF">FHX74_000040</name>
</gene>
<keyword evidence="3" id="KW-1185">Reference proteome</keyword>
<dbReference type="AlphaFoldDB" id="A0A7W3INQ9"/>
<reference evidence="2 3" key="1">
    <citation type="submission" date="2020-07" db="EMBL/GenBank/DDBJ databases">
        <title>Sequencing the genomes of 1000 actinobacteria strains.</title>
        <authorList>
            <person name="Klenk H.-P."/>
        </authorList>
    </citation>
    <scope>NUCLEOTIDE SEQUENCE [LARGE SCALE GENOMIC DNA]</scope>
    <source>
        <strain evidence="2 3">DSM 100723</strain>
    </source>
</reference>
<comment type="caution">
    <text evidence="2">The sequence shown here is derived from an EMBL/GenBank/DDBJ whole genome shotgun (WGS) entry which is preliminary data.</text>
</comment>
<keyword evidence="1" id="KW-0732">Signal</keyword>
<evidence type="ECO:0008006" key="4">
    <source>
        <dbReference type="Google" id="ProtNLM"/>
    </source>
</evidence>